<feature type="compositionally biased region" description="Pro residues" evidence="1">
    <location>
        <begin position="550"/>
        <end position="559"/>
    </location>
</feature>
<accession>A0A7S3QR35</accession>
<dbReference type="Pfam" id="PF13374">
    <property type="entry name" value="TPR_10"/>
    <property type="match status" value="2"/>
</dbReference>
<dbReference type="Gene3D" id="1.25.40.10">
    <property type="entry name" value="Tetratricopeptide repeat domain"/>
    <property type="match status" value="2"/>
</dbReference>
<sequence>MRGKHESTPMALHSKVKPSNEGDRRQKLPVTECGIRVSWLLSWAKVVEQKLGPDATTADVCAKFVIPSTRSKKCRYVDIIEPVNVGAPQYFLSHTWSMRFATLMEVVAQRLRNEPDSFVWLDICAINQNKYEDKGELQADDVSHLSSVVRKAKSTLFCLDEKGKSLTRIWCLFEIWHTVKAKGSAGLEILTYQMRFLPNLFHEIDVSKAQASLESDRVRILAEIAADIGYQQLSLNIKEALVESADREAQQALALAQQHVGPSTGSTPTDSPALAAAAACTKAAFVAHAARQYERAGEYDSRALDLNTKVLGLEHPDTIASMESVGVSLSDQGKLKEAEAVKREVLALQAKVQDPLADFRALNGMRNLAQNLLSQSKYEEAEAMYRQVLVLHAKVDGPEHPAQIHSMINLVHALNGQGKRGEGEAVQRQVLELQTKVLGPDHPDTTRMMDALAVNLIIMHKREEAETLQRQVLQLRTKALGPENPDIIYSMKDLIRNLVGQGKHEEAEAMKRQVLELQVKVLGQEHPDTVYTLQSMRNLAPGMKQQAPRKPAPSKPAPKPALTKPAPTATPAKPAAKPAIGKLSTSVTGQRGTSVTGQRGTSVTRQRGSSVTGQEGTSVTVRKGTSVTGQKGTSITGQKGTYMPISAGPKATTSKK</sequence>
<feature type="region of interest" description="Disordered" evidence="1">
    <location>
        <begin position="542"/>
        <end position="656"/>
    </location>
</feature>
<dbReference type="EMBL" id="HBIP01010006">
    <property type="protein sequence ID" value="CAE0490486.1"/>
    <property type="molecule type" value="Transcribed_RNA"/>
</dbReference>
<dbReference type="Pfam" id="PF13424">
    <property type="entry name" value="TPR_12"/>
    <property type="match status" value="2"/>
</dbReference>
<feature type="compositionally biased region" description="Low complexity" evidence="1">
    <location>
        <begin position="560"/>
        <end position="579"/>
    </location>
</feature>
<feature type="region of interest" description="Disordered" evidence="1">
    <location>
        <begin position="1"/>
        <end position="25"/>
    </location>
</feature>
<dbReference type="AlphaFoldDB" id="A0A7S3QR35"/>
<evidence type="ECO:0000256" key="1">
    <source>
        <dbReference type="SAM" id="MobiDB-lite"/>
    </source>
</evidence>
<dbReference type="PANTHER" id="PTHR46082:SF6">
    <property type="entry name" value="AAA+ ATPASE DOMAIN-CONTAINING PROTEIN-RELATED"/>
    <property type="match status" value="1"/>
</dbReference>
<dbReference type="SUPFAM" id="SSF48452">
    <property type="entry name" value="TPR-like"/>
    <property type="match status" value="2"/>
</dbReference>
<name>A0A7S3QR35_DUNTE</name>
<organism evidence="2">
    <name type="scientific">Dunaliella tertiolecta</name>
    <name type="common">Green alga</name>
    <dbReference type="NCBI Taxonomy" id="3047"/>
    <lineage>
        <taxon>Eukaryota</taxon>
        <taxon>Viridiplantae</taxon>
        <taxon>Chlorophyta</taxon>
        <taxon>core chlorophytes</taxon>
        <taxon>Chlorophyceae</taxon>
        <taxon>CS clade</taxon>
        <taxon>Chlamydomonadales</taxon>
        <taxon>Dunaliellaceae</taxon>
        <taxon>Dunaliella</taxon>
    </lineage>
</organism>
<dbReference type="InterPro" id="IPR011990">
    <property type="entry name" value="TPR-like_helical_dom_sf"/>
</dbReference>
<evidence type="ECO:0000313" key="2">
    <source>
        <dbReference type="EMBL" id="CAE0490486.1"/>
    </source>
</evidence>
<feature type="compositionally biased region" description="Polar residues" evidence="1">
    <location>
        <begin position="583"/>
        <end position="639"/>
    </location>
</feature>
<reference evidence="2" key="1">
    <citation type="submission" date="2021-01" db="EMBL/GenBank/DDBJ databases">
        <authorList>
            <person name="Corre E."/>
            <person name="Pelletier E."/>
            <person name="Niang G."/>
            <person name="Scheremetjew M."/>
            <person name="Finn R."/>
            <person name="Kale V."/>
            <person name="Holt S."/>
            <person name="Cochrane G."/>
            <person name="Meng A."/>
            <person name="Brown T."/>
            <person name="Cohen L."/>
        </authorList>
    </citation>
    <scope>NUCLEOTIDE SEQUENCE</scope>
    <source>
        <strain evidence="2">CCMP1320</strain>
    </source>
</reference>
<proteinExistence type="predicted"/>
<protein>
    <recommendedName>
        <fullName evidence="3">Kinesin light chain</fullName>
    </recommendedName>
</protein>
<gene>
    <name evidence="2" type="ORF">DTER00134_LOCUS5559</name>
</gene>
<dbReference type="InterPro" id="IPR053137">
    <property type="entry name" value="NLR-like"/>
</dbReference>
<dbReference type="PANTHER" id="PTHR46082">
    <property type="entry name" value="ATP/GTP-BINDING PROTEIN-RELATED"/>
    <property type="match status" value="1"/>
</dbReference>
<evidence type="ECO:0008006" key="3">
    <source>
        <dbReference type="Google" id="ProtNLM"/>
    </source>
</evidence>